<dbReference type="SUPFAM" id="SSF49777">
    <property type="entry name" value="PEBP-like"/>
    <property type="match status" value="1"/>
</dbReference>
<gene>
    <name evidence="1" type="ORF">ENSA5_33110</name>
</gene>
<dbReference type="PANTHER" id="PTHR30289">
    <property type="entry name" value="UNCHARACTERIZED PROTEIN YBCL-RELATED"/>
    <property type="match status" value="1"/>
</dbReference>
<dbReference type="Pfam" id="PF01161">
    <property type="entry name" value="PBP"/>
    <property type="match status" value="1"/>
</dbReference>
<protein>
    <submittedName>
        <fullName evidence="1">Putative kinase inhibitor protein</fullName>
    </submittedName>
</protein>
<dbReference type="AlphaFoldDB" id="A0A2S9XXM4"/>
<dbReference type="EMBL" id="PVNK01000152">
    <property type="protein sequence ID" value="PRP97618.1"/>
    <property type="molecule type" value="Genomic_DNA"/>
</dbReference>
<organism evidence="1 2">
    <name type="scientific">Enhygromyxa salina</name>
    <dbReference type="NCBI Taxonomy" id="215803"/>
    <lineage>
        <taxon>Bacteria</taxon>
        <taxon>Pseudomonadati</taxon>
        <taxon>Myxococcota</taxon>
        <taxon>Polyangia</taxon>
        <taxon>Nannocystales</taxon>
        <taxon>Nannocystaceae</taxon>
        <taxon>Enhygromyxa</taxon>
    </lineage>
</organism>
<keyword evidence="2" id="KW-1185">Reference proteome</keyword>
<comment type="caution">
    <text evidence="1">The sequence shown here is derived from an EMBL/GenBank/DDBJ whole genome shotgun (WGS) entry which is preliminary data.</text>
</comment>
<dbReference type="PANTHER" id="PTHR30289:SF1">
    <property type="entry name" value="PEBP (PHOSPHATIDYLETHANOLAMINE-BINDING PROTEIN) FAMILY PROTEIN"/>
    <property type="match status" value="1"/>
</dbReference>
<accession>A0A2S9XXM4</accession>
<dbReference type="CDD" id="cd00865">
    <property type="entry name" value="PEBP_bact_arch"/>
    <property type="match status" value="1"/>
</dbReference>
<dbReference type="InterPro" id="IPR008914">
    <property type="entry name" value="PEBP"/>
</dbReference>
<evidence type="ECO:0000313" key="1">
    <source>
        <dbReference type="EMBL" id="PRP97618.1"/>
    </source>
</evidence>
<proteinExistence type="predicted"/>
<sequence length="226" mass="24224">MDCAPGSSPRTLAPAMELRSESFPNHGPIPGEFAFCVPAQEGHVAMAPNRNPHLAWADAPEGTKSFAIICHDPDVPSRGDDVNQEGRSVPYGLPRVEFFHWVLVDVPADVSEIAAGAHCDGITPHGKAPGAAPQGQGVQGINDYTGWFAGDAEMAGDYGGYDGPCPPWNDERLHHYHFTVYALDVESLNLSGNFGGKDALAAIEGHTLAKARWIGTYTLNPKVKRR</sequence>
<name>A0A2S9XXM4_9BACT</name>
<dbReference type="InterPro" id="IPR036610">
    <property type="entry name" value="PEBP-like_sf"/>
</dbReference>
<dbReference type="InterPro" id="IPR005247">
    <property type="entry name" value="YbhB_YbcL/LppC-like"/>
</dbReference>
<dbReference type="NCBIfam" id="TIGR00481">
    <property type="entry name" value="YbhB/YbcL family Raf kinase inhibitor-like protein"/>
    <property type="match status" value="1"/>
</dbReference>
<dbReference type="Proteomes" id="UP000237968">
    <property type="component" value="Unassembled WGS sequence"/>
</dbReference>
<evidence type="ECO:0000313" key="2">
    <source>
        <dbReference type="Proteomes" id="UP000237968"/>
    </source>
</evidence>
<dbReference type="Gene3D" id="3.90.280.10">
    <property type="entry name" value="PEBP-like"/>
    <property type="match status" value="1"/>
</dbReference>
<reference evidence="1 2" key="1">
    <citation type="submission" date="2018-03" db="EMBL/GenBank/DDBJ databases">
        <title>Draft Genome Sequences of the Obligatory Marine Myxobacteria Enhygromyxa salina SWB005.</title>
        <authorList>
            <person name="Poehlein A."/>
            <person name="Moghaddam J.A."/>
            <person name="Harms H."/>
            <person name="Alanjari M."/>
            <person name="Koenig G.M."/>
            <person name="Daniel R."/>
            <person name="Schaeberle T.F."/>
        </authorList>
    </citation>
    <scope>NUCLEOTIDE SEQUENCE [LARGE SCALE GENOMIC DNA]</scope>
    <source>
        <strain evidence="1 2">SWB005</strain>
    </source>
</reference>